<dbReference type="SUPFAM" id="SSF51735">
    <property type="entry name" value="NAD(P)-binding Rossmann-fold domains"/>
    <property type="match status" value="1"/>
</dbReference>
<dbReference type="Gene3D" id="3.20.20.70">
    <property type="entry name" value="Aldolase class I"/>
    <property type="match status" value="1"/>
</dbReference>
<proteinExistence type="inferred from homology"/>
<dbReference type="Gene3D" id="3.40.50.10860">
    <property type="entry name" value="Leucine Dehydrogenase, chain A, domain 1"/>
    <property type="match status" value="1"/>
</dbReference>
<feature type="domain" description="Shikimate dehydrogenase substrate binding N-terminal" evidence="2">
    <location>
        <begin position="239"/>
        <end position="313"/>
    </location>
</feature>
<comment type="caution">
    <text evidence="3">The sequence shown here is derived from an EMBL/GenBank/DDBJ whole genome shotgun (WGS) entry which is preliminary data.</text>
</comment>
<protein>
    <recommendedName>
        <fullName evidence="5">Shikimate dehydrogenase</fullName>
    </recommendedName>
</protein>
<dbReference type="GO" id="GO:0003855">
    <property type="term" value="F:3-dehydroquinate dehydratase activity"/>
    <property type="evidence" value="ECO:0007669"/>
    <property type="project" value="InterPro"/>
</dbReference>
<sequence>MAFKNNLLVCTPLECGTAGEMLSSMKRAETEGADLTELRLDSLSFSHSSEVEKLIKQRTLPSIVSFRLEPSRISSNKDRKNTCLQVLRLAFDLNVEFVEMDYEVASEDAMAEYVYNRSNTKLIVSSYVNGRKPSAEELGYLIACMQSTGADVLKLVLDVEKITDLAPVFTMLTHCQMPLIALAVGSRGLISQLLGPKFGGFLVYGSLSDKAVPGMPTLLSLRQIYKLEYINADTKVFGLISNPVGHSKGPVLHNPAFRHTGYNGIYVPMQVDDVKEFFRTYTSSDFAGFSVGIPHKEAAVGCCDEVHPLAKLLPAESNIRVMGLGCFILHFLCDALHLSFLTEEVFVAQSIGAVNTIVRRPTDGKLVGYNTDCDASISAIEDALTERRITHKGVLQASPLSGKTFVLIGAGGAGRALAFGAKSRGARVIIFNRNYERARALAKAVSGEALPYESLDRFRPVNGMILANASAIGMEPNPDQSPVSKEILKACELVFDAVYTPRNTRLLQEAKEAGAVVVSGVEMFIRQALGQFRLFTGGLGISLPVVSTHQLRLNDQLTDISGGIHAQACLGAILIVHPTMLSKISVNVSFFEDTSNKTVRILVRPEGLQLESLTMLLPRIT</sequence>
<dbReference type="SUPFAM" id="SSF51569">
    <property type="entry name" value="Aldolase"/>
    <property type="match status" value="1"/>
</dbReference>
<dbReference type="GO" id="GO:0009423">
    <property type="term" value="P:chorismate biosynthetic process"/>
    <property type="evidence" value="ECO:0007669"/>
    <property type="project" value="TreeGrafter"/>
</dbReference>
<dbReference type="HAMAP" id="MF_00222">
    <property type="entry name" value="Shikimate_DH_AroE"/>
    <property type="match status" value="1"/>
</dbReference>
<dbReference type="SUPFAM" id="SSF53223">
    <property type="entry name" value="Aminoacid dehydrogenase-like, N-terminal domain"/>
    <property type="match status" value="1"/>
</dbReference>
<dbReference type="Pfam" id="PF08501">
    <property type="entry name" value="Shikimate_dh_N"/>
    <property type="match status" value="1"/>
</dbReference>
<dbReference type="GO" id="GO:0019632">
    <property type="term" value="P:shikimate metabolic process"/>
    <property type="evidence" value="ECO:0007669"/>
    <property type="project" value="TreeGrafter"/>
</dbReference>
<dbReference type="InterPro" id="IPR036291">
    <property type="entry name" value="NAD(P)-bd_dom_sf"/>
</dbReference>
<dbReference type="InterPro" id="IPR001381">
    <property type="entry name" value="DHquinase_I"/>
</dbReference>
<accession>A0AAD6LTR2</accession>
<name>A0AAD6LTR2_9ROSI</name>
<dbReference type="InterPro" id="IPR022893">
    <property type="entry name" value="Shikimate_DH_fam"/>
</dbReference>
<dbReference type="Proteomes" id="UP001164929">
    <property type="component" value="Chromosome 14"/>
</dbReference>
<reference evidence="3" key="1">
    <citation type="journal article" date="2023" name="Mol. Ecol. Resour.">
        <title>Chromosome-level genome assembly of a triploid poplar Populus alba 'Berolinensis'.</title>
        <authorList>
            <person name="Chen S."/>
            <person name="Yu Y."/>
            <person name="Wang X."/>
            <person name="Wang S."/>
            <person name="Zhang T."/>
            <person name="Zhou Y."/>
            <person name="He R."/>
            <person name="Meng N."/>
            <person name="Wang Y."/>
            <person name="Liu W."/>
            <person name="Liu Z."/>
            <person name="Liu J."/>
            <person name="Guo Q."/>
            <person name="Huang H."/>
            <person name="Sederoff R.R."/>
            <person name="Wang G."/>
            <person name="Qu G."/>
            <person name="Chen S."/>
        </authorList>
    </citation>
    <scope>NUCLEOTIDE SEQUENCE</scope>
    <source>
        <strain evidence="3">SC-2020</strain>
    </source>
</reference>
<dbReference type="InterPro" id="IPR006151">
    <property type="entry name" value="Shikm_DH/Glu-tRNA_Rdtase"/>
</dbReference>
<dbReference type="PANTHER" id="PTHR21089">
    <property type="entry name" value="SHIKIMATE DEHYDROGENASE"/>
    <property type="match status" value="1"/>
</dbReference>
<evidence type="ECO:0008006" key="5">
    <source>
        <dbReference type="Google" id="ProtNLM"/>
    </source>
</evidence>
<dbReference type="FunFam" id="3.40.50.720:FF:000172">
    <property type="entry name" value="Bifunctional 3-dehydroquinate dehydratase/shikimate dehydrogenase, chloroplastic"/>
    <property type="match status" value="1"/>
</dbReference>
<dbReference type="GO" id="GO:0004764">
    <property type="term" value="F:shikimate 3-dehydrogenase (NADP+) activity"/>
    <property type="evidence" value="ECO:0007669"/>
    <property type="project" value="InterPro"/>
</dbReference>
<evidence type="ECO:0000313" key="4">
    <source>
        <dbReference type="Proteomes" id="UP001164929"/>
    </source>
</evidence>
<evidence type="ECO:0000259" key="1">
    <source>
        <dbReference type="Pfam" id="PF01488"/>
    </source>
</evidence>
<dbReference type="CDD" id="cd00502">
    <property type="entry name" value="DHQase_I"/>
    <property type="match status" value="1"/>
</dbReference>
<dbReference type="PANTHER" id="PTHR21089:SF7">
    <property type="entry name" value="BIFUNCTIONAL 3-DEHYDROQUINATE DEHYDRATASE_SHIKIMATE DEHYDROGENASE, CHLOROPLASTIC-LIKE ISOFORM X1"/>
    <property type="match status" value="1"/>
</dbReference>
<dbReference type="Gene3D" id="3.40.50.720">
    <property type="entry name" value="NAD(P)-binding Rossmann-like Domain"/>
    <property type="match status" value="1"/>
</dbReference>
<feature type="domain" description="Quinate/shikimate 5-dehydrogenase/glutamyl-tRNA reductase" evidence="1">
    <location>
        <begin position="399"/>
        <end position="456"/>
    </location>
</feature>
<organism evidence="3 4">
    <name type="scientific">Populus alba x Populus x berolinensis</name>
    <dbReference type="NCBI Taxonomy" id="444605"/>
    <lineage>
        <taxon>Eukaryota</taxon>
        <taxon>Viridiplantae</taxon>
        <taxon>Streptophyta</taxon>
        <taxon>Embryophyta</taxon>
        <taxon>Tracheophyta</taxon>
        <taxon>Spermatophyta</taxon>
        <taxon>Magnoliopsida</taxon>
        <taxon>eudicotyledons</taxon>
        <taxon>Gunneridae</taxon>
        <taxon>Pentapetalae</taxon>
        <taxon>rosids</taxon>
        <taxon>fabids</taxon>
        <taxon>Malpighiales</taxon>
        <taxon>Salicaceae</taxon>
        <taxon>Saliceae</taxon>
        <taxon>Populus</taxon>
    </lineage>
</organism>
<gene>
    <name evidence="3" type="ORF">NC653_033378</name>
</gene>
<dbReference type="InterPro" id="IPR013708">
    <property type="entry name" value="Shikimate_DH-bd_N"/>
</dbReference>
<dbReference type="Pfam" id="PF01488">
    <property type="entry name" value="Shikimate_DH"/>
    <property type="match status" value="1"/>
</dbReference>
<dbReference type="EMBL" id="JAQIZT010000014">
    <property type="protein sequence ID" value="KAJ6973023.1"/>
    <property type="molecule type" value="Genomic_DNA"/>
</dbReference>
<evidence type="ECO:0000313" key="3">
    <source>
        <dbReference type="EMBL" id="KAJ6973023.1"/>
    </source>
</evidence>
<dbReference type="InterPro" id="IPR013785">
    <property type="entry name" value="Aldolase_TIM"/>
</dbReference>
<dbReference type="AlphaFoldDB" id="A0AAD6LTR2"/>
<keyword evidence="4" id="KW-1185">Reference proteome</keyword>
<evidence type="ECO:0000259" key="2">
    <source>
        <dbReference type="Pfam" id="PF08501"/>
    </source>
</evidence>
<dbReference type="Pfam" id="PF01487">
    <property type="entry name" value="DHquinase_I"/>
    <property type="match status" value="1"/>
</dbReference>
<dbReference type="InterPro" id="IPR046346">
    <property type="entry name" value="Aminoacid_DH-like_N_sf"/>
</dbReference>
<dbReference type="CDD" id="cd01065">
    <property type="entry name" value="NAD_bind_Shikimate_DH"/>
    <property type="match status" value="1"/>
</dbReference>